<evidence type="ECO:0000259" key="1">
    <source>
        <dbReference type="Pfam" id="PF00535"/>
    </source>
</evidence>
<dbReference type="PANTHER" id="PTHR43685:SF2">
    <property type="entry name" value="GLYCOSYLTRANSFERASE 2-LIKE DOMAIN-CONTAINING PROTEIN"/>
    <property type="match status" value="1"/>
</dbReference>
<dbReference type="SUPFAM" id="SSF53448">
    <property type="entry name" value="Nucleotide-diphospho-sugar transferases"/>
    <property type="match status" value="1"/>
</dbReference>
<keyword evidence="2" id="KW-0808">Transferase</keyword>
<dbReference type="PANTHER" id="PTHR43685">
    <property type="entry name" value="GLYCOSYLTRANSFERASE"/>
    <property type="match status" value="1"/>
</dbReference>
<dbReference type="RefSeq" id="WP_329601476.1">
    <property type="nucleotide sequence ID" value="NZ_JBHTMH010000001.1"/>
</dbReference>
<dbReference type="GO" id="GO:0016757">
    <property type="term" value="F:glycosyltransferase activity"/>
    <property type="evidence" value="ECO:0007669"/>
    <property type="project" value="UniProtKB-KW"/>
</dbReference>
<keyword evidence="3" id="KW-1185">Reference proteome</keyword>
<dbReference type="AlphaFoldDB" id="A0A3S4CFB2"/>
<dbReference type="GO" id="GO:0044010">
    <property type="term" value="P:single-species biofilm formation"/>
    <property type="evidence" value="ECO:0007669"/>
    <property type="project" value="TreeGrafter"/>
</dbReference>
<evidence type="ECO:0000313" key="2">
    <source>
        <dbReference type="EMBL" id="VDS05934.1"/>
    </source>
</evidence>
<dbReference type="InterPro" id="IPR001173">
    <property type="entry name" value="Glyco_trans_2-like"/>
</dbReference>
<dbReference type="Pfam" id="PF00535">
    <property type="entry name" value="Glycos_transf_2"/>
    <property type="match status" value="1"/>
</dbReference>
<name>A0A3S4CFB2_9HYPH</name>
<accession>A0A3S4CFB2</accession>
<keyword evidence="2" id="KW-0328">Glycosyltransferase</keyword>
<dbReference type="EMBL" id="UZWD01000038">
    <property type="protein sequence ID" value="VDS05934.1"/>
    <property type="molecule type" value="Genomic_DNA"/>
</dbReference>
<dbReference type="Proteomes" id="UP000268844">
    <property type="component" value="Unassembled WGS sequence"/>
</dbReference>
<dbReference type="InterPro" id="IPR050834">
    <property type="entry name" value="Glycosyltransf_2"/>
</dbReference>
<reference evidence="2 3" key="1">
    <citation type="submission" date="2018-12" db="EMBL/GenBank/DDBJ databases">
        <authorList>
            <person name="Criscuolo A."/>
        </authorList>
    </citation>
    <scope>NUCLEOTIDE SEQUENCE [LARGE SCALE GENOMIC DNA]</scope>
    <source>
        <strain evidence="2">ACIP1116281</strain>
    </source>
</reference>
<gene>
    <name evidence="2" type="primary">wfgD_2</name>
    <name evidence="2" type="ORF">DEVEQU_03081</name>
</gene>
<evidence type="ECO:0000313" key="3">
    <source>
        <dbReference type="Proteomes" id="UP000268844"/>
    </source>
</evidence>
<dbReference type="EC" id="2.4.1.305" evidence="2"/>
<organism evidence="2 3">
    <name type="scientific">Devosia equisanguinis</name>
    <dbReference type="NCBI Taxonomy" id="2490941"/>
    <lineage>
        <taxon>Bacteria</taxon>
        <taxon>Pseudomonadati</taxon>
        <taxon>Pseudomonadota</taxon>
        <taxon>Alphaproteobacteria</taxon>
        <taxon>Hyphomicrobiales</taxon>
        <taxon>Devosiaceae</taxon>
        <taxon>Devosia</taxon>
    </lineage>
</organism>
<protein>
    <submittedName>
        <fullName evidence="2">UDP-Glc:alpha-D-GlcNAc-diphosphoundecaprenol beta-1,3-glucosyltransferase WfgD</fullName>
        <ecNumber evidence="2">2.4.1.305</ecNumber>
    </submittedName>
</protein>
<feature type="domain" description="Glycosyltransferase 2-like" evidence="1">
    <location>
        <begin position="3"/>
        <end position="168"/>
    </location>
</feature>
<dbReference type="Gene3D" id="3.90.550.10">
    <property type="entry name" value="Spore Coat Polysaccharide Biosynthesis Protein SpsA, Chain A"/>
    <property type="match status" value="1"/>
</dbReference>
<sequence>MISVIIPVRNGEPYIVEAIESALAQGDCVREVIVVDDGSTDATIASIQAIADPRIRLFTSRGARPSGVSGGRNFGFEQATQPWVMFLDADDRLRPGACSALLAAAGPSDAVAVYGDYERIDAAGTTIGRRRLLGRRAKPEGDVTEKLLAGNFLVNGGVALMRAEAFRKTAGFREDLRYCEDWHAWCLLAAQGEFLYVPGLCVMDYRVHAGSTMMAKRLSFDDYRPALDAIYAEPRLTKNRAPERLRTLRQAAEAHLRAYLAAQAVRDRRYLSALQGLVQAIITSPSKALRNTALVGSAAFGI</sequence>
<proteinExistence type="predicted"/>
<dbReference type="InterPro" id="IPR029044">
    <property type="entry name" value="Nucleotide-diphossugar_trans"/>
</dbReference>